<gene>
    <name evidence="7" type="primary">pknD_5</name>
    <name evidence="7" type="ORF">OPKNFCMD_6734</name>
</gene>
<dbReference type="EMBL" id="BPQH01000042">
    <property type="protein sequence ID" value="GJD53954.1"/>
    <property type="molecule type" value="Genomic_DNA"/>
</dbReference>
<dbReference type="PANTHER" id="PTHR43289:SF34">
    <property type="entry name" value="SERINE_THREONINE-PROTEIN KINASE YBDM-RELATED"/>
    <property type="match status" value="1"/>
</dbReference>
<reference evidence="7" key="2">
    <citation type="submission" date="2021-08" db="EMBL/GenBank/DDBJ databases">
        <authorList>
            <person name="Tani A."/>
            <person name="Ola A."/>
            <person name="Ogura Y."/>
            <person name="Katsura K."/>
            <person name="Hayashi T."/>
        </authorList>
    </citation>
    <scope>NUCLEOTIDE SEQUENCE</scope>
    <source>
        <strain evidence="7">KCTC 52305</strain>
    </source>
</reference>
<accession>A0ABQ4R9N4</accession>
<keyword evidence="2" id="KW-0547">Nucleotide-binding</keyword>
<feature type="region of interest" description="Disordered" evidence="5">
    <location>
        <begin position="321"/>
        <end position="384"/>
    </location>
</feature>
<protein>
    <submittedName>
        <fullName evidence="7">Serine/threonine-protein kinase PknD</fullName>
    </submittedName>
</protein>
<dbReference type="PROSITE" id="PS50011">
    <property type="entry name" value="PROTEIN_KINASE_DOM"/>
    <property type="match status" value="1"/>
</dbReference>
<organism evidence="7 8">
    <name type="scientific">Methylobacterium crusticola</name>
    <dbReference type="NCBI Taxonomy" id="1697972"/>
    <lineage>
        <taxon>Bacteria</taxon>
        <taxon>Pseudomonadati</taxon>
        <taxon>Pseudomonadota</taxon>
        <taxon>Alphaproteobacteria</taxon>
        <taxon>Hyphomicrobiales</taxon>
        <taxon>Methylobacteriaceae</taxon>
        <taxon>Methylobacterium</taxon>
    </lineage>
</organism>
<dbReference type="PANTHER" id="PTHR43289">
    <property type="entry name" value="MITOGEN-ACTIVATED PROTEIN KINASE KINASE KINASE 20-RELATED"/>
    <property type="match status" value="1"/>
</dbReference>
<feature type="compositionally biased region" description="Pro residues" evidence="5">
    <location>
        <begin position="351"/>
        <end position="365"/>
    </location>
</feature>
<dbReference type="Gene3D" id="3.30.200.20">
    <property type="entry name" value="Phosphorylase Kinase, domain 1"/>
    <property type="match status" value="1"/>
</dbReference>
<evidence type="ECO:0000256" key="2">
    <source>
        <dbReference type="ARBA" id="ARBA00022741"/>
    </source>
</evidence>
<proteinExistence type="predicted"/>
<dbReference type="Pfam" id="PF00069">
    <property type="entry name" value="Pkinase"/>
    <property type="match status" value="1"/>
</dbReference>
<evidence type="ECO:0000313" key="7">
    <source>
        <dbReference type="EMBL" id="GJD53954.1"/>
    </source>
</evidence>
<dbReference type="RefSeq" id="WP_128564966.1">
    <property type="nucleotide sequence ID" value="NZ_BPQH01000042.1"/>
</dbReference>
<dbReference type="Gene3D" id="1.10.510.10">
    <property type="entry name" value="Transferase(Phosphotransferase) domain 1"/>
    <property type="match status" value="1"/>
</dbReference>
<keyword evidence="1" id="KW-0808">Transferase</keyword>
<dbReference type="InterPro" id="IPR008266">
    <property type="entry name" value="Tyr_kinase_AS"/>
</dbReference>
<evidence type="ECO:0000256" key="5">
    <source>
        <dbReference type="SAM" id="MobiDB-lite"/>
    </source>
</evidence>
<evidence type="ECO:0000259" key="6">
    <source>
        <dbReference type="PROSITE" id="PS50011"/>
    </source>
</evidence>
<reference evidence="7" key="1">
    <citation type="journal article" date="2021" name="Front. Microbiol.">
        <title>Comprehensive Comparative Genomics and Phenotyping of Methylobacterium Species.</title>
        <authorList>
            <person name="Alessa O."/>
            <person name="Ogura Y."/>
            <person name="Fujitani Y."/>
            <person name="Takami H."/>
            <person name="Hayashi T."/>
            <person name="Sahin N."/>
            <person name="Tani A."/>
        </authorList>
    </citation>
    <scope>NUCLEOTIDE SEQUENCE</scope>
    <source>
        <strain evidence="7">KCTC 52305</strain>
    </source>
</reference>
<dbReference type="CDD" id="cd14014">
    <property type="entry name" value="STKc_PknB_like"/>
    <property type="match status" value="1"/>
</dbReference>
<dbReference type="PROSITE" id="PS00109">
    <property type="entry name" value="PROTEIN_KINASE_TYR"/>
    <property type="match status" value="1"/>
</dbReference>
<dbReference type="SUPFAM" id="SSF56112">
    <property type="entry name" value="Protein kinase-like (PK-like)"/>
    <property type="match status" value="1"/>
</dbReference>
<sequence>MSEETVFLPQTRSFIPAGTRLNDTYVVRDLIAAGGMGEVYKGEALGTGDTVAIKVIKPELARNVAALALFRREASSLHNLNHEAIVRYFVFSVDPKLDLPYLAMEFVDGALLSERLDAGALDTPTLCLLLRRLAAGLQAAHALGIIHRDVSPDNVILPGGSVARAKLIDFGIARAPSPDGTVIGGGFAGKYAYVSPEQLGLYGGDVTPKSDIYSLGLLLVHASRGRPLDMGSSHLDVIEKRRRVPDLSGVDERVRPVLTAMLQPHPKDRPADMAAVAALVPTDLDRKRRPLGPILALAGGLAATAALGGVAYWVLPGQNQTAATSGKTLPPQEKERAPEPGPRTEPKQKPEVPPTIVPLPDPGPDPDQQDDKPREQQRPASLATADQVESFVRNYDGGQCFFVTPVSAQPPDVTVDAFGSSPRPFMAFDAAFQRSLGVEPQITLRQVTDAQCPLVEFLARQFPQRDARAASLELASDLLHSGQDLSGAVETRSDRTVELLLVADDGRVSNLSRFVRRTNDAARFSLRVEGSGTPKPQMLLALTSQRPLASLRGIGSVRAEQLFRQIAEELDRDPRPAGIAIGYFKLGS</sequence>
<keyword evidence="4" id="KW-0067">ATP-binding</keyword>
<dbReference type="InterPro" id="IPR011009">
    <property type="entry name" value="Kinase-like_dom_sf"/>
</dbReference>
<keyword evidence="8" id="KW-1185">Reference proteome</keyword>
<dbReference type="GO" id="GO:0016301">
    <property type="term" value="F:kinase activity"/>
    <property type="evidence" value="ECO:0007669"/>
    <property type="project" value="UniProtKB-KW"/>
</dbReference>
<evidence type="ECO:0000313" key="8">
    <source>
        <dbReference type="Proteomes" id="UP001055167"/>
    </source>
</evidence>
<evidence type="ECO:0000256" key="1">
    <source>
        <dbReference type="ARBA" id="ARBA00022679"/>
    </source>
</evidence>
<evidence type="ECO:0000256" key="3">
    <source>
        <dbReference type="ARBA" id="ARBA00022777"/>
    </source>
</evidence>
<dbReference type="Proteomes" id="UP001055167">
    <property type="component" value="Unassembled WGS sequence"/>
</dbReference>
<dbReference type="InterPro" id="IPR000719">
    <property type="entry name" value="Prot_kinase_dom"/>
</dbReference>
<keyword evidence="3 7" id="KW-0418">Kinase</keyword>
<evidence type="ECO:0000256" key="4">
    <source>
        <dbReference type="ARBA" id="ARBA00022840"/>
    </source>
</evidence>
<name>A0ABQ4R9N4_9HYPH</name>
<feature type="domain" description="Protein kinase" evidence="6">
    <location>
        <begin position="25"/>
        <end position="295"/>
    </location>
</feature>
<comment type="caution">
    <text evidence="7">The sequence shown here is derived from an EMBL/GenBank/DDBJ whole genome shotgun (WGS) entry which is preliminary data.</text>
</comment>
<feature type="compositionally biased region" description="Basic and acidic residues" evidence="5">
    <location>
        <begin position="332"/>
        <end position="350"/>
    </location>
</feature>